<comment type="caution">
    <text evidence="1">The sequence shown here is derived from an EMBL/GenBank/DDBJ whole genome shotgun (WGS) entry which is preliminary data.</text>
</comment>
<organism evidence="1 2">
    <name type="scientific">Bacteroides muris</name>
    <name type="common">ex Afrizal et al. 2022</name>
    <dbReference type="NCBI Taxonomy" id="2516960"/>
    <lineage>
        <taxon>Bacteria</taxon>
        <taxon>Pseudomonadati</taxon>
        <taxon>Bacteroidota</taxon>
        <taxon>Bacteroidia</taxon>
        <taxon>Bacteroidales</taxon>
        <taxon>Bacteroidaceae</taxon>
        <taxon>Bacteroides</taxon>
    </lineage>
</organism>
<reference evidence="1 2" key="1">
    <citation type="submission" date="2019-04" db="EMBL/GenBank/DDBJ databases">
        <title>Microbes associate with the intestines of laboratory mice.</title>
        <authorList>
            <person name="Navarre W."/>
            <person name="Wong E."/>
            <person name="Huang K."/>
            <person name="Tropini C."/>
            <person name="Ng K."/>
            <person name="Yu B."/>
        </authorList>
    </citation>
    <scope>NUCLEOTIDE SEQUENCE [LARGE SCALE GENOMIC DNA]</scope>
    <source>
        <strain evidence="1 2">NM69_E16B</strain>
    </source>
</reference>
<proteinExistence type="predicted"/>
<gene>
    <name evidence="1" type="ORF">E5355_15620</name>
</gene>
<name>A0A4S2AKB1_9BACE</name>
<accession>A0A4S2AKB1</accession>
<protein>
    <submittedName>
        <fullName evidence="1">Uncharacterized protein</fullName>
    </submittedName>
</protein>
<keyword evidence="2" id="KW-1185">Reference proteome</keyword>
<dbReference type="AlphaFoldDB" id="A0A4S2AKB1"/>
<evidence type="ECO:0000313" key="2">
    <source>
        <dbReference type="Proteomes" id="UP000310532"/>
    </source>
</evidence>
<dbReference type="Proteomes" id="UP000310532">
    <property type="component" value="Unassembled WGS sequence"/>
</dbReference>
<dbReference type="RefSeq" id="WP_136011072.1">
    <property type="nucleotide sequence ID" value="NZ_SRYZ01000047.1"/>
</dbReference>
<sequence>MKRIFAMLFVGILWWGCLSENEDEKFVPAGRYKLPSTATFGKVRMYTSQGAVTDEAKIRKFLSGVPKLDLQEGAVDYAELFSFDTFSRPVGDGEQLDVTFYSDKAVVQTNLLSGFGVAPDEPYEASVFNSGNLFIVSKGKSAMDVPITSITEFFEKDGVKRISTESHYLRTPVTYMPGRINFALLEQNGQLILPFLHYVHGRHLQHDIRSYSAESTCNLLNADFIKHIPVGDTIVVRESWVVLQKQKH</sequence>
<evidence type="ECO:0000313" key="1">
    <source>
        <dbReference type="EMBL" id="TGY01325.1"/>
    </source>
</evidence>
<dbReference type="EMBL" id="SRYZ01000047">
    <property type="protein sequence ID" value="TGY01325.1"/>
    <property type="molecule type" value="Genomic_DNA"/>
</dbReference>